<dbReference type="Pfam" id="PF03357">
    <property type="entry name" value="Snf7"/>
    <property type="match status" value="1"/>
</dbReference>
<protein>
    <recommendedName>
        <fullName evidence="7">Charged multivesicular body protein 5</fullName>
    </recommendedName>
</protein>
<accession>A0A2N9I1E9</accession>
<dbReference type="GO" id="GO:0006900">
    <property type="term" value="P:vesicle budding from membrane"/>
    <property type="evidence" value="ECO:0007669"/>
    <property type="project" value="TreeGrafter"/>
</dbReference>
<evidence type="ECO:0000256" key="4">
    <source>
        <dbReference type="SAM" id="MobiDB-lite"/>
    </source>
</evidence>
<keyword evidence="2 3" id="KW-0175">Coiled coil</keyword>
<dbReference type="Gene3D" id="6.10.250.1710">
    <property type="match status" value="1"/>
</dbReference>
<proteinExistence type="inferred from homology"/>
<evidence type="ECO:0000313" key="5">
    <source>
        <dbReference type="EMBL" id="SPD04749.1"/>
    </source>
</evidence>
<name>A0A2N9I1E9_FAGSY</name>
<evidence type="ECO:0000256" key="3">
    <source>
        <dbReference type="SAM" id="Coils"/>
    </source>
</evidence>
<dbReference type="AlphaFoldDB" id="A0A2N9I1E9"/>
<dbReference type="GO" id="GO:0005771">
    <property type="term" value="C:multivesicular body"/>
    <property type="evidence" value="ECO:0007669"/>
    <property type="project" value="TreeGrafter"/>
</dbReference>
<dbReference type="InterPro" id="IPR005024">
    <property type="entry name" value="Snf7_fam"/>
</dbReference>
<dbReference type="GO" id="GO:0032511">
    <property type="term" value="P:late endosome to vacuole transport via multivesicular body sorting pathway"/>
    <property type="evidence" value="ECO:0007669"/>
    <property type="project" value="TreeGrafter"/>
</dbReference>
<evidence type="ECO:0000256" key="2">
    <source>
        <dbReference type="ARBA" id="ARBA00023054"/>
    </source>
</evidence>
<feature type="region of interest" description="Disordered" evidence="4">
    <location>
        <begin position="1"/>
        <end position="28"/>
    </location>
</feature>
<dbReference type="EMBL" id="OIVN01004521">
    <property type="protein sequence ID" value="SPD17864.1"/>
    <property type="molecule type" value="Genomic_DNA"/>
</dbReference>
<evidence type="ECO:0000313" key="6">
    <source>
        <dbReference type="EMBL" id="SPD17864.1"/>
    </source>
</evidence>
<reference evidence="6" key="1">
    <citation type="submission" date="2018-02" db="EMBL/GenBank/DDBJ databases">
        <authorList>
            <person name="Cohen D.B."/>
            <person name="Kent A.D."/>
        </authorList>
    </citation>
    <scope>NUCLEOTIDE SEQUENCE</scope>
</reference>
<evidence type="ECO:0000256" key="1">
    <source>
        <dbReference type="ARBA" id="ARBA00006190"/>
    </source>
</evidence>
<feature type="coiled-coil region" evidence="3">
    <location>
        <begin position="99"/>
        <end position="148"/>
    </location>
</feature>
<feature type="region of interest" description="Disordered" evidence="4">
    <location>
        <begin position="175"/>
        <end position="237"/>
    </location>
</feature>
<dbReference type="EMBL" id="OIVN01002569">
    <property type="protein sequence ID" value="SPD04749.1"/>
    <property type="molecule type" value="Genomic_DNA"/>
</dbReference>
<sequence length="237" mass="26474">MKRVFGIKKEKEPPPSINDASDRINKRGETVDEKIKRLDVELSRYKEQIKKTRPGPAQEAIKSRAMRVLKQKRMYEGQRDMLYNQTFNLDQVAFASEGIKDAQQTMSALKSANKELKGMMKTVKIQDIDNLQDEMMDLMDVSTEIQESLGRSYSVPDDIDEDDLMGELDALEADMGMETEADGVPSYLQPDREPDLDDELNLPSAPIGQAAVPGGRSNAQAQDELGLPAVPRASLRG</sequence>
<dbReference type="PANTHER" id="PTHR22761">
    <property type="entry name" value="CHARGED MULTIVESICULAR BODY PROTEIN"/>
    <property type="match status" value="1"/>
</dbReference>
<organism evidence="6">
    <name type="scientific">Fagus sylvatica</name>
    <name type="common">Beechnut</name>
    <dbReference type="NCBI Taxonomy" id="28930"/>
    <lineage>
        <taxon>Eukaryota</taxon>
        <taxon>Viridiplantae</taxon>
        <taxon>Streptophyta</taxon>
        <taxon>Embryophyta</taxon>
        <taxon>Tracheophyta</taxon>
        <taxon>Spermatophyta</taxon>
        <taxon>Magnoliopsida</taxon>
        <taxon>eudicotyledons</taxon>
        <taxon>Gunneridae</taxon>
        <taxon>Pentapetalae</taxon>
        <taxon>rosids</taxon>
        <taxon>fabids</taxon>
        <taxon>Fagales</taxon>
        <taxon>Fagaceae</taxon>
        <taxon>Fagus</taxon>
    </lineage>
</organism>
<comment type="similarity">
    <text evidence="1">Belongs to the SNF7 family.</text>
</comment>
<evidence type="ECO:0008006" key="7">
    <source>
        <dbReference type="Google" id="ProtNLM"/>
    </source>
</evidence>
<dbReference type="PANTHER" id="PTHR22761:SF12">
    <property type="entry name" value="CHARGED MULTIVESICULAR BODY PROTEIN 5"/>
    <property type="match status" value="1"/>
</dbReference>
<gene>
    <name evidence="5" type="ORF">FSB_LOCUS32631</name>
    <name evidence="6" type="ORF">FSB_LOCUS45746</name>
</gene>